<reference evidence="1 2" key="1">
    <citation type="journal article" date="2007" name="Nature">
        <title>Evolution of genes and genomes on the Drosophila phylogeny.</title>
        <authorList>
            <consortium name="Drosophila 12 Genomes Consortium"/>
            <person name="Clark A.G."/>
            <person name="Eisen M.B."/>
            <person name="Smith D.R."/>
            <person name="Bergman C.M."/>
            <person name="Oliver B."/>
            <person name="Markow T.A."/>
            <person name="Kaufman T.C."/>
            <person name="Kellis M."/>
            <person name="Gelbart W."/>
            <person name="Iyer V.N."/>
            <person name="Pollard D.A."/>
            <person name="Sackton T.B."/>
            <person name="Larracuente A.M."/>
            <person name="Singh N.D."/>
            <person name="Abad J.P."/>
            <person name="Abt D.N."/>
            <person name="Adryan B."/>
            <person name="Aguade M."/>
            <person name="Akashi H."/>
            <person name="Anderson W.W."/>
            <person name="Aquadro C.F."/>
            <person name="Ardell D.H."/>
            <person name="Arguello R."/>
            <person name="Artieri C.G."/>
            <person name="Barbash D.A."/>
            <person name="Barker D."/>
            <person name="Barsanti P."/>
            <person name="Batterham P."/>
            <person name="Batzoglou S."/>
            <person name="Begun D."/>
            <person name="Bhutkar A."/>
            <person name="Blanco E."/>
            <person name="Bosak S.A."/>
            <person name="Bradley R.K."/>
            <person name="Brand A.D."/>
            <person name="Brent M.R."/>
            <person name="Brooks A.N."/>
            <person name="Brown R.H."/>
            <person name="Butlin R.K."/>
            <person name="Caggese C."/>
            <person name="Calvi B.R."/>
            <person name="Bernardo de Carvalho A."/>
            <person name="Caspi A."/>
            <person name="Castrezana S."/>
            <person name="Celniker S.E."/>
            <person name="Chang J.L."/>
            <person name="Chapple C."/>
            <person name="Chatterji S."/>
            <person name="Chinwalla A."/>
            <person name="Civetta A."/>
            <person name="Clifton S.W."/>
            <person name="Comeron J.M."/>
            <person name="Costello J.C."/>
            <person name="Coyne J.A."/>
            <person name="Daub J."/>
            <person name="David R.G."/>
            <person name="Delcher A.L."/>
            <person name="Delehaunty K."/>
            <person name="Do C.B."/>
            <person name="Ebling H."/>
            <person name="Edwards K."/>
            <person name="Eickbush T."/>
            <person name="Evans J.D."/>
            <person name="Filipski A."/>
            <person name="Findeiss S."/>
            <person name="Freyhult E."/>
            <person name="Fulton L."/>
            <person name="Fulton R."/>
            <person name="Garcia A.C."/>
            <person name="Gardiner A."/>
            <person name="Garfield D.A."/>
            <person name="Garvin B.E."/>
            <person name="Gibson G."/>
            <person name="Gilbert D."/>
            <person name="Gnerre S."/>
            <person name="Godfrey J."/>
            <person name="Good R."/>
            <person name="Gotea V."/>
            <person name="Gravely B."/>
            <person name="Greenberg A.J."/>
            <person name="Griffiths-Jones S."/>
            <person name="Gross S."/>
            <person name="Guigo R."/>
            <person name="Gustafson E.A."/>
            <person name="Haerty W."/>
            <person name="Hahn M.W."/>
            <person name="Halligan D.L."/>
            <person name="Halpern A.L."/>
            <person name="Halter G.M."/>
            <person name="Han M.V."/>
            <person name="Heger A."/>
            <person name="Hillier L."/>
            <person name="Hinrichs A.S."/>
            <person name="Holmes I."/>
            <person name="Hoskins R.A."/>
            <person name="Hubisz M.J."/>
            <person name="Hultmark D."/>
            <person name="Huntley M.A."/>
            <person name="Jaffe D.B."/>
            <person name="Jagadeeshan S."/>
            <person name="Jeck W.R."/>
            <person name="Johnson J."/>
            <person name="Jones C.D."/>
            <person name="Jordan W.C."/>
            <person name="Karpen G.H."/>
            <person name="Kataoka E."/>
            <person name="Keightley P.D."/>
            <person name="Kheradpour P."/>
            <person name="Kirkness E.F."/>
            <person name="Koerich L.B."/>
            <person name="Kristiansen K."/>
            <person name="Kudrna D."/>
            <person name="Kulathinal R.J."/>
            <person name="Kumar S."/>
            <person name="Kwok R."/>
            <person name="Lander E."/>
            <person name="Langley C.H."/>
            <person name="Lapoint R."/>
            <person name="Lazzaro B.P."/>
            <person name="Lee S.J."/>
            <person name="Levesque L."/>
            <person name="Li R."/>
            <person name="Lin C.F."/>
            <person name="Lin M.F."/>
            <person name="Lindblad-Toh K."/>
            <person name="Llopart A."/>
            <person name="Long M."/>
            <person name="Low L."/>
            <person name="Lozovsky E."/>
            <person name="Lu J."/>
            <person name="Luo M."/>
            <person name="Machado C.A."/>
            <person name="Makalowski W."/>
            <person name="Marzo M."/>
            <person name="Matsuda M."/>
            <person name="Matzkin L."/>
            <person name="McAllister B."/>
            <person name="McBride C.S."/>
            <person name="McKernan B."/>
            <person name="McKernan K."/>
            <person name="Mendez-Lago M."/>
            <person name="Minx P."/>
            <person name="Mollenhauer M.U."/>
            <person name="Montooth K."/>
            <person name="Mount S.M."/>
            <person name="Mu X."/>
            <person name="Myers E."/>
            <person name="Negre B."/>
            <person name="Newfeld S."/>
            <person name="Nielsen R."/>
            <person name="Noor M.A."/>
            <person name="O'Grady P."/>
            <person name="Pachter L."/>
            <person name="Papaceit M."/>
            <person name="Parisi M.J."/>
            <person name="Parisi M."/>
            <person name="Parts L."/>
            <person name="Pedersen J.S."/>
            <person name="Pesole G."/>
            <person name="Phillippy A.M."/>
            <person name="Ponting C.P."/>
            <person name="Pop M."/>
            <person name="Porcelli D."/>
            <person name="Powell J.R."/>
            <person name="Prohaska S."/>
            <person name="Pruitt K."/>
            <person name="Puig M."/>
            <person name="Quesneville H."/>
            <person name="Ram K.R."/>
            <person name="Rand D."/>
            <person name="Rasmussen M.D."/>
            <person name="Reed L.K."/>
            <person name="Reenan R."/>
            <person name="Reily A."/>
            <person name="Remington K.A."/>
            <person name="Rieger T.T."/>
            <person name="Ritchie M.G."/>
            <person name="Robin C."/>
            <person name="Rogers Y.H."/>
            <person name="Rohde C."/>
            <person name="Rozas J."/>
            <person name="Rubenfield M.J."/>
            <person name="Ruiz A."/>
            <person name="Russo S."/>
            <person name="Salzberg S.L."/>
            <person name="Sanchez-Gracia A."/>
            <person name="Saranga D.J."/>
            <person name="Sato H."/>
            <person name="Schaeffer S.W."/>
            <person name="Schatz M.C."/>
            <person name="Schlenke T."/>
            <person name="Schwartz R."/>
            <person name="Segarra C."/>
            <person name="Singh R.S."/>
            <person name="Sirot L."/>
            <person name="Sirota M."/>
            <person name="Sisneros N.B."/>
            <person name="Smith C.D."/>
            <person name="Smith T.F."/>
            <person name="Spieth J."/>
            <person name="Stage D.E."/>
            <person name="Stark A."/>
            <person name="Stephan W."/>
            <person name="Strausberg R.L."/>
            <person name="Strempel S."/>
            <person name="Sturgill D."/>
            <person name="Sutton G."/>
            <person name="Sutton G.G."/>
            <person name="Tao W."/>
            <person name="Teichmann S."/>
            <person name="Tobari Y.N."/>
            <person name="Tomimura Y."/>
            <person name="Tsolas J.M."/>
            <person name="Valente V.L."/>
            <person name="Venter E."/>
            <person name="Venter J.C."/>
            <person name="Vicario S."/>
            <person name="Vieira F.G."/>
            <person name="Vilella A.J."/>
            <person name="Villasante A."/>
            <person name="Walenz B."/>
            <person name="Wang J."/>
            <person name="Wasserman M."/>
            <person name="Watts T."/>
            <person name="Wilson D."/>
            <person name="Wilson R.K."/>
            <person name="Wing R.A."/>
            <person name="Wolfner M.F."/>
            <person name="Wong A."/>
            <person name="Wong G.K."/>
            <person name="Wu C.I."/>
            <person name="Wu G."/>
            <person name="Yamamoto D."/>
            <person name="Yang H.P."/>
            <person name="Yang S.P."/>
            <person name="Yorke J.A."/>
            <person name="Yoshida K."/>
            <person name="Zdobnov E."/>
            <person name="Zhang P."/>
            <person name="Zhang Y."/>
            <person name="Zimin A.V."/>
            <person name="Baldwin J."/>
            <person name="Abdouelleil A."/>
            <person name="Abdulkadir J."/>
            <person name="Abebe A."/>
            <person name="Abera B."/>
            <person name="Abreu J."/>
            <person name="Acer S.C."/>
            <person name="Aftuck L."/>
            <person name="Alexander A."/>
            <person name="An P."/>
            <person name="Anderson E."/>
            <person name="Anderson S."/>
            <person name="Arachi H."/>
            <person name="Azer M."/>
            <person name="Bachantsang P."/>
            <person name="Barry A."/>
            <person name="Bayul T."/>
            <person name="Berlin A."/>
            <person name="Bessette D."/>
            <person name="Bloom T."/>
            <person name="Blye J."/>
            <person name="Boguslavskiy L."/>
            <person name="Bonnet C."/>
            <person name="Boukhgalter B."/>
            <person name="Bourzgui I."/>
            <person name="Brown A."/>
            <person name="Cahill P."/>
            <person name="Channer S."/>
            <person name="Cheshatsang Y."/>
            <person name="Chuda L."/>
            <person name="Citroen M."/>
            <person name="Collymore A."/>
            <person name="Cooke P."/>
            <person name="Costello M."/>
            <person name="D'Aco K."/>
            <person name="Daza R."/>
            <person name="De Haan G."/>
            <person name="DeGray S."/>
            <person name="DeMaso C."/>
            <person name="Dhargay N."/>
            <person name="Dooley K."/>
            <person name="Dooley E."/>
            <person name="Doricent M."/>
            <person name="Dorje P."/>
            <person name="Dorjee K."/>
            <person name="Dupes A."/>
            <person name="Elong R."/>
            <person name="Falk J."/>
            <person name="Farina A."/>
            <person name="Faro S."/>
            <person name="Ferguson D."/>
            <person name="Fisher S."/>
            <person name="Foley C.D."/>
            <person name="Franke A."/>
            <person name="Friedrich D."/>
            <person name="Gadbois L."/>
            <person name="Gearin G."/>
            <person name="Gearin C.R."/>
            <person name="Giannoukos G."/>
            <person name="Goode T."/>
            <person name="Graham J."/>
            <person name="Grandbois E."/>
            <person name="Grewal S."/>
            <person name="Gyaltsen K."/>
            <person name="Hafez N."/>
            <person name="Hagos B."/>
            <person name="Hall J."/>
            <person name="Henson C."/>
            <person name="Hollinger A."/>
            <person name="Honan T."/>
            <person name="Huard M.D."/>
            <person name="Hughes L."/>
            <person name="Hurhula B."/>
            <person name="Husby M.E."/>
            <person name="Kamat A."/>
            <person name="Kanga B."/>
            <person name="Kashin S."/>
            <person name="Khazanovich D."/>
            <person name="Kisner P."/>
            <person name="Lance K."/>
            <person name="Lara M."/>
            <person name="Lee W."/>
            <person name="Lennon N."/>
            <person name="Letendre F."/>
            <person name="LeVine R."/>
            <person name="Lipovsky A."/>
            <person name="Liu X."/>
            <person name="Liu J."/>
            <person name="Liu S."/>
            <person name="Lokyitsang T."/>
            <person name="Lokyitsang Y."/>
            <person name="Lubonja R."/>
            <person name="Lui A."/>
            <person name="MacDonald P."/>
            <person name="Magnisalis V."/>
            <person name="Maru K."/>
            <person name="Matthews C."/>
            <person name="McCusker W."/>
            <person name="McDonough S."/>
            <person name="Mehta T."/>
            <person name="Meldrim J."/>
            <person name="Meneus L."/>
            <person name="Mihai O."/>
            <person name="Mihalev A."/>
            <person name="Mihova T."/>
            <person name="Mittelman R."/>
            <person name="Mlenga V."/>
            <person name="Montmayeur A."/>
            <person name="Mulrain L."/>
            <person name="Navidi A."/>
            <person name="Naylor J."/>
            <person name="Negash T."/>
            <person name="Nguyen T."/>
            <person name="Nguyen N."/>
            <person name="Nicol R."/>
            <person name="Norbu C."/>
            <person name="Norbu N."/>
            <person name="Novod N."/>
            <person name="O'Neill B."/>
            <person name="Osman S."/>
            <person name="Markiewicz E."/>
            <person name="Oyono O.L."/>
            <person name="Patti C."/>
            <person name="Phunkhang P."/>
            <person name="Pierre F."/>
            <person name="Priest M."/>
            <person name="Raghuraman S."/>
            <person name="Rege F."/>
            <person name="Reyes R."/>
            <person name="Rise C."/>
            <person name="Rogov P."/>
            <person name="Ross K."/>
            <person name="Ryan E."/>
            <person name="Settipalli S."/>
            <person name="Shea T."/>
            <person name="Sherpa N."/>
            <person name="Shi L."/>
            <person name="Shih D."/>
            <person name="Sparrow T."/>
            <person name="Spaulding J."/>
            <person name="Stalker J."/>
            <person name="Stange-Thomann N."/>
            <person name="Stavropoulos S."/>
            <person name="Stone C."/>
            <person name="Strader C."/>
            <person name="Tesfaye S."/>
            <person name="Thomson T."/>
            <person name="Thoulutsang Y."/>
            <person name="Thoulutsang D."/>
            <person name="Topham K."/>
            <person name="Topping I."/>
            <person name="Tsamla T."/>
            <person name="Vassiliev H."/>
            <person name="Vo A."/>
            <person name="Wangchuk T."/>
            <person name="Wangdi T."/>
            <person name="Weiand M."/>
            <person name="Wilkinson J."/>
            <person name="Wilson A."/>
            <person name="Yadav S."/>
            <person name="Young G."/>
            <person name="Yu Q."/>
            <person name="Zembek L."/>
            <person name="Zhong D."/>
            <person name="Zimmer A."/>
            <person name="Zwirko Z."/>
            <person name="Jaffe D.B."/>
            <person name="Alvarez P."/>
            <person name="Brockman W."/>
            <person name="Butler J."/>
            <person name="Chin C."/>
            <person name="Gnerre S."/>
            <person name="Grabherr M."/>
            <person name="Kleber M."/>
            <person name="Mauceli E."/>
            <person name="MacCallum I."/>
        </authorList>
    </citation>
    <scope>NUCLEOTIDE SEQUENCE [LARGE SCALE GENOMIC DNA]</scope>
    <source>
        <strain evidence="2">Tucson 15287-2541.00</strain>
    </source>
</reference>
<organism evidence="2">
    <name type="scientific">Drosophila grimshawi</name>
    <name type="common">Hawaiian fruit fly</name>
    <name type="synonym">Idiomyia grimshawi</name>
    <dbReference type="NCBI Taxonomy" id="7222"/>
    <lineage>
        <taxon>Eukaryota</taxon>
        <taxon>Metazoa</taxon>
        <taxon>Ecdysozoa</taxon>
        <taxon>Arthropoda</taxon>
        <taxon>Hexapoda</taxon>
        <taxon>Insecta</taxon>
        <taxon>Pterygota</taxon>
        <taxon>Neoptera</taxon>
        <taxon>Endopterygota</taxon>
        <taxon>Diptera</taxon>
        <taxon>Brachycera</taxon>
        <taxon>Muscomorpha</taxon>
        <taxon>Ephydroidea</taxon>
        <taxon>Drosophilidae</taxon>
        <taxon>Drosophila</taxon>
        <taxon>Hawaiian Drosophila</taxon>
    </lineage>
</organism>
<keyword evidence="2" id="KW-1185">Reference proteome</keyword>
<protein>
    <submittedName>
        <fullName evidence="1">GH23384</fullName>
    </submittedName>
</protein>
<dbReference type="eggNOG" id="ENOG502TKY4">
    <property type="taxonomic scope" value="Eukaryota"/>
</dbReference>
<evidence type="ECO:0000313" key="1">
    <source>
        <dbReference type="EMBL" id="EDW04938.1"/>
    </source>
</evidence>
<dbReference type="PhylomeDB" id="B4K1G2"/>
<dbReference type="HOGENOM" id="CLU_877906_0_0_1"/>
<dbReference type="EMBL" id="CH917266">
    <property type="protein sequence ID" value="EDW04938.1"/>
    <property type="molecule type" value="Genomic_DNA"/>
</dbReference>
<dbReference type="STRING" id="7222.B4K1G2"/>
<proteinExistence type="predicted"/>
<evidence type="ECO:0000313" key="2">
    <source>
        <dbReference type="Proteomes" id="UP000001070"/>
    </source>
</evidence>
<dbReference type="Proteomes" id="UP000001070">
    <property type="component" value="Unassembled WGS sequence"/>
</dbReference>
<gene>
    <name evidence="1" type="primary">Dgri\GH23384</name>
    <name evidence="1" type="ORF">Dgri_GH23384</name>
</gene>
<accession>B4K1G2</accession>
<name>B4K1G2_DROGR</name>
<sequence length="317" mass="36892">MTQTLKRQVEPNWPLKTHSVDIVGPVWTRTNAEKAEGFVSHLEQRFMPNYLNKEEDRKKITEEWQLLELRQQQVDGNGGVSGASLPFRPVTLSEVTLEIKALVLKKSPGLDNIDNHVIKNIIVRRIVNASYYTRNQVIRAAYNIKTAEEVFQVTSCRYASSLGSHLNVETRRLLFQPFVPGRLLCPRYTQQLDTHILPLQRQFKVRPSLEEVLPTLIQIEQRELNAAREARELDRLHQLSQQYAGRFNKMTINTIRRKFRDGLISRERLEVVIASQPAQIQEIILPQMRQSSEHLGALHGTQQLRNSYPKMMVWNWR</sequence>
<dbReference type="AlphaFoldDB" id="B4K1G2"/>
<dbReference type="InParanoid" id="B4K1G2"/>